<dbReference type="Proteomes" id="UP000499080">
    <property type="component" value="Unassembled WGS sequence"/>
</dbReference>
<dbReference type="AlphaFoldDB" id="A0A4Y2LHD9"/>
<organism evidence="1 2">
    <name type="scientific">Araneus ventricosus</name>
    <name type="common">Orbweaver spider</name>
    <name type="synonym">Epeira ventricosa</name>
    <dbReference type="NCBI Taxonomy" id="182803"/>
    <lineage>
        <taxon>Eukaryota</taxon>
        <taxon>Metazoa</taxon>
        <taxon>Ecdysozoa</taxon>
        <taxon>Arthropoda</taxon>
        <taxon>Chelicerata</taxon>
        <taxon>Arachnida</taxon>
        <taxon>Araneae</taxon>
        <taxon>Araneomorphae</taxon>
        <taxon>Entelegynae</taxon>
        <taxon>Araneoidea</taxon>
        <taxon>Araneidae</taxon>
        <taxon>Araneus</taxon>
    </lineage>
</organism>
<keyword evidence="2" id="KW-1185">Reference proteome</keyword>
<comment type="caution">
    <text evidence="1">The sequence shown here is derived from an EMBL/GenBank/DDBJ whole genome shotgun (WGS) entry which is preliminary data.</text>
</comment>
<proteinExistence type="predicted"/>
<protein>
    <submittedName>
        <fullName evidence="1">Uncharacterized protein</fullName>
    </submittedName>
</protein>
<gene>
    <name evidence="1" type="ORF">AVEN_212693_1</name>
</gene>
<reference evidence="1 2" key="1">
    <citation type="journal article" date="2019" name="Sci. Rep.">
        <title>Orb-weaving spider Araneus ventricosus genome elucidates the spidroin gene catalogue.</title>
        <authorList>
            <person name="Kono N."/>
            <person name="Nakamura H."/>
            <person name="Ohtoshi R."/>
            <person name="Moran D.A.P."/>
            <person name="Shinohara A."/>
            <person name="Yoshida Y."/>
            <person name="Fujiwara M."/>
            <person name="Mori M."/>
            <person name="Tomita M."/>
            <person name="Arakawa K."/>
        </authorList>
    </citation>
    <scope>NUCLEOTIDE SEQUENCE [LARGE SCALE GENOMIC DNA]</scope>
</reference>
<evidence type="ECO:0000313" key="2">
    <source>
        <dbReference type="Proteomes" id="UP000499080"/>
    </source>
</evidence>
<sequence length="140" mass="16309">MNERACHRDYISFHYVLSHSVSKGYYNFIPEFRFRRKFSPVHCPGLDGAEAMLTGTCILSRGMWSRPKKKRPKLFWRTETPTFCARQEEEDQRDLYPPKQTRSFPEEDRALVTLKRRGFHHYLGCLGGGPVSPVPDLSLS</sequence>
<accession>A0A4Y2LHD9</accession>
<name>A0A4Y2LHD9_ARAVE</name>
<dbReference type="EMBL" id="BGPR01005746">
    <property type="protein sequence ID" value="GBN13006.1"/>
    <property type="molecule type" value="Genomic_DNA"/>
</dbReference>
<evidence type="ECO:0000313" key="1">
    <source>
        <dbReference type="EMBL" id="GBN13006.1"/>
    </source>
</evidence>